<dbReference type="OrthoDB" id="8852237at2"/>
<accession>F0QBQ1</accession>
<feature type="region of interest" description="Disordered" evidence="1">
    <location>
        <begin position="63"/>
        <end position="83"/>
    </location>
</feature>
<evidence type="ECO:0000313" key="3">
    <source>
        <dbReference type="Proteomes" id="UP000002482"/>
    </source>
</evidence>
<dbReference type="RefSeq" id="WP_013595895.1">
    <property type="nucleotide sequence ID" value="NC_015138.1"/>
</dbReference>
<dbReference type="HOGENOM" id="CLU_1151401_0_0_4"/>
<proteinExistence type="predicted"/>
<name>F0QBQ1_PARA1</name>
<dbReference type="AlphaFoldDB" id="F0QBQ1"/>
<reference evidence="2" key="1">
    <citation type="submission" date="2011-02" db="EMBL/GenBank/DDBJ databases">
        <title>Complete sequence of Acidovorax avenae subsp. avenae ATCC 19860.</title>
        <authorList>
            <consortium name="US DOE Joint Genome Institute"/>
            <person name="Lucas S."/>
            <person name="Copeland A."/>
            <person name="Lapidus A."/>
            <person name="Cheng J.-F."/>
            <person name="Goodwin L."/>
            <person name="Pitluck S."/>
            <person name="Chertkov O."/>
            <person name="Held B."/>
            <person name="Detter J.C."/>
            <person name="Han C."/>
            <person name="Tapia R."/>
            <person name="Land M."/>
            <person name="Hauser L."/>
            <person name="Kyrpides N."/>
            <person name="Ivanova N."/>
            <person name="Ovchinnikova G."/>
            <person name="Pagani I."/>
            <person name="Gordon S."/>
            <person name="Woyke T."/>
        </authorList>
    </citation>
    <scope>NUCLEOTIDE SEQUENCE</scope>
    <source>
        <strain evidence="2">ATCC 19860</strain>
    </source>
</reference>
<dbReference type="Proteomes" id="UP000002482">
    <property type="component" value="Chromosome"/>
</dbReference>
<dbReference type="EMBL" id="CP002521">
    <property type="protein sequence ID" value="ADX47410.1"/>
    <property type="molecule type" value="Genomic_DNA"/>
</dbReference>
<keyword evidence="3" id="KW-1185">Reference proteome</keyword>
<dbReference type="KEGG" id="aaa:Acav_3511"/>
<sequence length="203" mass="22357">MYHNDSRTVQEAYSTAGNSSNLRLCVREGASRSDADLLVAAGWSRSRVGGALLRLHSEYDGADHSRMPRADMVHSSPKEPPQDADQRLALQHAQVFARLKTLPQVREQLAAQATRWRIDAPHSVAAAVLYWWLQPTCSACEGRKFESMPGAARLSSRACKACAGTGLSRVPHGEAGRRMANFIDDCVHRARQSIGNRLHSIRS</sequence>
<organism evidence="2 3">
    <name type="scientific">Paracidovorax avenae (strain ATCC 19860 / DSM 7227 / CCUG 15838 / JCM 20985 / LMG 2117 / NCPPB 1011)</name>
    <name type="common">Acidovorax avenae</name>
    <dbReference type="NCBI Taxonomy" id="643561"/>
    <lineage>
        <taxon>Bacteria</taxon>
        <taxon>Pseudomonadati</taxon>
        <taxon>Pseudomonadota</taxon>
        <taxon>Betaproteobacteria</taxon>
        <taxon>Burkholderiales</taxon>
        <taxon>Comamonadaceae</taxon>
        <taxon>Paracidovorax</taxon>
    </lineage>
</organism>
<gene>
    <name evidence="2" type="ordered locus">Acav_3511</name>
</gene>
<protein>
    <submittedName>
        <fullName evidence="2">Uncharacterized protein</fullName>
    </submittedName>
</protein>
<evidence type="ECO:0000256" key="1">
    <source>
        <dbReference type="SAM" id="MobiDB-lite"/>
    </source>
</evidence>
<dbReference type="GeneID" id="34239153"/>
<evidence type="ECO:0000313" key="2">
    <source>
        <dbReference type="EMBL" id="ADX47410.1"/>
    </source>
</evidence>